<comment type="subcellular location">
    <subcellularLocation>
        <location evidence="1">Nucleus</location>
    </subcellularLocation>
</comment>
<comment type="caution">
    <text evidence="8">The sequence shown here is derived from an EMBL/GenBank/DDBJ whole genome shotgun (WGS) entry which is preliminary data.</text>
</comment>
<dbReference type="Proteomes" id="UP001273209">
    <property type="component" value="Unassembled WGS sequence"/>
</dbReference>
<organism evidence="8 9">
    <name type="scientific">Trichoderma aggressivum f. europaeum</name>
    <dbReference type="NCBI Taxonomy" id="173218"/>
    <lineage>
        <taxon>Eukaryota</taxon>
        <taxon>Fungi</taxon>
        <taxon>Dikarya</taxon>
        <taxon>Ascomycota</taxon>
        <taxon>Pezizomycotina</taxon>
        <taxon>Sordariomycetes</taxon>
        <taxon>Hypocreomycetidae</taxon>
        <taxon>Hypocreales</taxon>
        <taxon>Hypocreaceae</taxon>
        <taxon>Trichoderma</taxon>
    </lineage>
</organism>
<dbReference type="InterPro" id="IPR002099">
    <property type="entry name" value="MutL/Mlh/PMS"/>
</dbReference>
<sequence length="738" mass="82971">MDEMDIDSAPGGTKRKAEDEIEAPKPAQRIRALDPDVVNKIAAGEIIVAPVHALKELVENAVDAGSTSLEILVKDGGLKLLQITDNGSGIEKEDLEILCVRHTTSKISTFEDLSSIATYGFRGEALASISHIAHLEVTTRTKETPYAWRANYRDGKPVPGNGEISAEPRMVAGRPGTQVTVEDLFFNVPTRRRAFRNYADEFHKIIDMTWRYAIHCKGVGFSCRKFGELPTISVKAEQTVEERIRYIYGGSLANEMIEIFVSDDRWGFSANGYVTNANHHTKKTTFILFINHRCVESSTMKKALEQIYTSFLPKGGRPFIYLSLEIDPARVDVNVHPTKREVHFLNEEEVIQAICETVESELTAVDASRTFPTQALFPGAKPVGPLDEDDGDAAPKFTTPALKKIRRNSNDLVRTDQSQGKITAMFSPAGPADKADSPARALEDEPWAVPEPIEYTKVDREEMHCRLASIKELRHEVREEINEELTEIIASHSFVGVVDEKRRLVAIQAGVKLYLIDYGHACFDYFYQIGLSDFGNFGLIKFSPPMDIRDLLQIGAEAEKAALGIPKDDNNFDVIVSRVANRLIEWREMLQEYFSLEITPTGELVSIPLLVKGYTPCLGRLPRFLLRLGPHVNWHVEKLCFQTFLSELASFYVPESLPTSRTGEIEETEGLDPVELEEVMDAEAIQDVRVRRQHIRWNLEHVFFPAFKSRLVATDDLMENGVLEVANLKGLYKVFERC</sequence>
<dbReference type="EMBL" id="JAWRVG010000031">
    <property type="protein sequence ID" value="KAK4068529.1"/>
    <property type="molecule type" value="Genomic_DNA"/>
</dbReference>
<dbReference type="InterPro" id="IPR032189">
    <property type="entry name" value="Mlh1_C"/>
</dbReference>
<dbReference type="Pfam" id="PF16413">
    <property type="entry name" value="Mlh1_C"/>
    <property type="match status" value="1"/>
</dbReference>
<dbReference type="CDD" id="cd16926">
    <property type="entry name" value="HATPase_MutL-MLH-PMS-like"/>
    <property type="match status" value="1"/>
</dbReference>
<keyword evidence="3" id="KW-0227">DNA damage</keyword>
<dbReference type="PROSITE" id="PS00058">
    <property type="entry name" value="DNA_MISMATCH_REPAIR_1"/>
    <property type="match status" value="1"/>
</dbReference>
<dbReference type="CDD" id="cd03483">
    <property type="entry name" value="MutL_Trans_MLH1"/>
    <property type="match status" value="1"/>
</dbReference>
<dbReference type="GO" id="GO:0061982">
    <property type="term" value="P:meiosis I cell cycle process"/>
    <property type="evidence" value="ECO:0007669"/>
    <property type="project" value="UniProtKB-ARBA"/>
</dbReference>
<dbReference type="SUPFAM" id="SSF55874">
    <property type="entry name" value="ATPase domain of HSP90 chaperone/DNA topoisomerase II/histidine kinase"/>
    <property type="match status" value="1"/>
</dbReference>
<dbReference type="InterPro" id="IPR014721">
    <property type="entry name" value="Ribsml_uS5_D2-typ_fold_subgr"/>
</dbReference>
<feature type="region of interest" description="Disordered" evidence="6">
    <location>
        <begin position="1"/>
        <end position="25"/>
    </location>
</feature>
<dbReference type="FunFam" id="3.30.565.10:FF:000003">
    <property type="entry name" value="DNA mismatch repair endonuclease MutL"/>
    <property type="match status" value="1"/>
</dbReference>
<evidence type="ECO:0000256" key="6">
    <source>
        <dbReference type="SAM" id="MobiDB-lite"/>
    </source>
</evidence>
<dbReference type="PANTHER" id="PTHR10073:SF12">
    <property type="entry name" value="DNA MISMATCH REPAIR PROTEIN MLH1"/>
    <property type="match status" value="1"/>
</dbReference>
<dbReference type="Pfam" id="PF13589">
    <property type="entry name" value="HATPase_c_3"/>
    <property type="match status" value="1"/>
</dbReference>
<reference evidence="8" key="1">
    <citation type="submission" date="2023-11" db="EMBL/GenBank/DDBJ databases">
        <title>The genome sequences of three competitors of mushroom-forming fungi.</title>
        <authorList>
            <person name="Beijen E."/>
            <person name="Ohm R.A."/>
        </authorList>
    </citation>
    <scope>NUCLEOTIDE SEQUENCE</scope>
    <source>
        <strain evidence="8">CBS 100526</strain>
    </source>
</reference>
<keyword evidence="4" id="KW-0234">DNA repair</keyword>
<dbReference type="InterPro" id="IPR014762">
    <property type="entry name" value="DNA_mismatch_repair_CS"/>
</dbReference>
<dbReference type="RefSeq" id="XP_062753753.1">
    <property type="nucleotide sequence ID" value="XM_062901883.1"/>
</dbReference>
<evidence type="ECO:0000313" key="8">
    <source>
        <dbReference type="EMBL" id="KAK4068529.1"/>
    </source>
</evidence>
<dbReference type="GO" id="GO:0016887">
    <property type="term" value="F:ATP hydrolysis activity"/>
    <property type="evidence" value="ECO:0007669"/>
    <property type="project" value="InterPro"/>
</dbReference>
<keyword evidence="5" id="KW-0539">Nucleus</keyword>
<dbReference type="InterPro" id="IPR038973">
    <property type="entry name" value="MutL/Mlh/Pms-like"/>
</dbReference>
<name>A0AAE1LXY9_9HYPO</name>
<dbReference type="AlphaFoldDB" id="A0AAE1LXY9"/>
<evidence type="ECO:0000259" key="7">
    <source>
        <dbReference type="SMART" id="SM01340"/>
    </source>
</evidence>
<comment type="similarity">
    <text evidence="2">Belongs to the DNA mismatch repair MutL/HexB family.</text>
</comment>
<evidence type="ECO:0000256" key="1">
    <source>
        <dbReference type="ARBA" id="ARBA00004123"/>
    </source>
</evidence>
<evidence type="ECO:0000256" key="2">
    <source>
        <dbReference type="ARBA" id="ARBA00006082"/>
    </source>
</evidence>
<dbReference type="Gene3D" id="3.30.565.10">
    <property type="entry name" value="Histidine kinase-like ATPase, C-terminal domain"/>
    <property type="match status" value="1"/>
</dbReference>
<evidence type="ECO:0000256" key="4">
    <source>
        <dbReference type="ARBA" id="ARBA00023204"/>
    </source>
</evidence>
<evidence type="ECO:0000256" key="3">
    <source>
        <dbReference type="ARBA" id="ARBA00022763"/>
    </source>
</evidence>
<evidence type="ECO:0000313" key="9">
    <source>
        <dbReference type="Proteomes" id="UP001273209"/>
    </source>
</evidence>
<evidence type="ECO:0000256" key="5">
    <source>
        <dbReference type="ARBA" id="ARBA00023242"/>
    </source>
</evidence>
<dbReference type="InterPro" id="IPR013507">
    <property type="entry name" value="DNA_mismatch_S5_2-like"/>
</dbReference>
<keyword evidence="9" id="KW-1185">Reference proteome</keyword>
<dbReference type="InterPro" id="IPR036890">
    <property type="entry name" value="HATPase_C_sf"/>
</dbReference>
<dbReference type="SMART" id="SM01340">
    <property type="entry name" value="DNA_mis_repair"/>
    <property type="match status" value="1"/>
</dbReference>
<dbReference type="GO" id="GO:0140664">
    <property type="term" value="F:ATP-dependent DNA damage sensor activity"/>
    <property type="evidence" value="ECO:0007669"/>
    <property type="project" value="InterPro"/>
</dbReference>
<dbReference type="NCBIfam" id="TIGR00585">
    <property type="entry name" value="mutl"/>
    <property type="match status" value="1"/>
</dbReference>
<dbReference type="PANTHER" id="PTHR10073">
    <property type="entry name" value="DNA MISMATCH REPAIR PROTEIN MLH, PMS, MUTL"/>
    <property type="match status" value="1"/>
</dbReference>
<dbReference type="SUPFAM" id="SSF54211">
    <property type="entry name" value="Ribosomal protein S5 domain 2-like"/>
    <property type="match status" value="1"/>
</dbReference>
<gene>
    <name evidence="8" type="ORF">Triagg1_7177</name>
</gene>
<dbReference type="GO" id="GO:0006298">
    <property type="term" value="P:mismatch repair"/>
    <property type="evidence" value="ECO:0007669"/>
    <property type="project" value="InterPro"/>
</dbReference>
<dbReference type="Gene3D" id="3.30.230.10">
    <property type="match status" value="1"/>
</dbReference>
<dbReference type="Pfam" id="PF01119">
    <property type="entry name" value="DNA_mis_repair"/>
    <property type="match status" value="1"/>
</dbReference>
<protein>
    <recommendedName>
        <fullName evidence="7">DNA mismatch repair protein S5 domain-containing protein</fullName>
    </recommendedName>
</protein>
<dbReference type="FunFam" id="3.30.230.10:FF:000014">
    <property type="entry name" value="DNA mismatch repair protein Mlh1"/>
    <property type="match status" value="1"/>
</dbReference>
<dbReference type="GO" id="GO:0030983">
    <property type="term" value="F:mismatched DNA binding"/>
    <property type="evidence" value="ECO:0007669"/>
    <property type="project" value="InterPro"/>
</dbReference>
<dbReference type="GO" id="GO:0005524">
    <property type="term" value="F:ATP binding"/>
    <property type="evidence" value="ECO:0007669"/>
    <property type="project" value="InterPro"/>
</dbReference>
<dbReference type="InterPro" id="IPR020568">
    <property type="entry name" value="Ribosomal_Su5_D2-typ_SF"/>
</dbReference>
<proteinExistence type="inferred from homology"/>
<accession>A0AAE1LXY9</accession>
<feature type="domain" description="DNA mismatch repair protein S5" evidence="7">
    <location>
        <begin position="244"/>
        <end position="363"/>
    </location>
</feature>
<dbReference type="GO" id="GO:0032389">
    <property type="term" value="C:MutLalpha complex"/>
    <property type="evidence" value="ECO:0007669"/>
    <property type="project" value="TreeGrafter"/>
</dbReference>
<dbReference type="GeneID" id="87921788"/>